<evidence type="ECO:0000256" key="4">
    <source>
        <dbReference type="ARBA" id="ARBA00022737"/>
    </source>
</evidence>
<dbReference type="PROSITE" id="PS51379">
    <property type="entry name" value="4FE4S_FER_2"/>
    <property type="match status" value="4"/>
</dbReference>
<dbReference type="Gene3D" id="3.30.70.20">
    <property type="match status" value="2"/>
</dbReference>
<sequence length="260" mass="28318">MGKRLGRREFMVESGRVVGGVSLLGAIISLFGKQAASMPAYAIRPPGAIAEESFLGACTRCGMCVSDCPYDILHLAELQEGVALGTPYFVAREIPCEMCDDIPCVRNCPTGALDRDMEDIEKAEMGIAVLVDRETCLNILGLRCDICYRVCPVMDEAISLERIPNLRTGTHTIFVPTVHSGRCTGCGLCEHACPLPVAAIKVLPETIAKGQMGEHYRLGWNEKEKAGKALVTPDIEHKYNLPEGFSYELMGEGLIEVPDR</sequence>
<dbReference type="CDD" id="cd16373">
    <property type="entry name" value="DMSOR_beta_like"/>
    <property type="match status" value="1"/>
</dbReference>
<dbReference type="InterPro" id="IPR017896">
    <property type="entry name" value="4Fe4S_Fe-S-bd"/>
</dbReference>
<keyword evidence="7" id="KW-0411">Iron-sulfur</keyword>
<feature type="domain" description="4Fe-4S ferredoxin-type" evidence="8">
    <location>
        <begin position="127"/>
        <end position="163"/>
    </location>
</feature>
<evidence type="ECO:0000256" key="5">
    <source>
        <dbReference type="ARBA" id="ARBA00022982"/>
    </source>
</evidence>
<evidence type="ECO:0000313" key="9">
    <source>
        <dbReference type="EMBL" id="MBC8519498.1"/>
    </source>
</evidence>
<name>A0A8J6TSE4_9GAMM</name>
<comment type="caution">
    <text evidence="9">The sequence shown here is derived from an EMBL/GenBank/DDBJ whole genome shotgun (WGS) entry which is preliminary data.</text>
</comment>
<evidence type="ECO:0000259" key="8">
    <source>
        <dbReference type="PROSITE" id="PS51379"/>
    </source>
</evidence>
<accession>A0A8J6TSE4</accession>
<dbReference type="PANTHER" id="PTHR42859">
    <property type="entry name" value="OXIDOREDUCTASE"/>
    <property type="match status" value="1"/>
</dbReference>
<proteinExistence type="predicted"/>
<dbReference type="PROSITE" id="PS00198">
    <property type="entry name" value="4FE4S_FER_1"/>
    <property type="match status" value="2"/>
</dbReference>
<protein>
    <submittedName>
        <fullName evidence="9">Ferredoxin-type protein NapG</fullName>
    </submittedName>
</protein>
<dbReference type="InterPro" id="IPR050294">
    <property type="entry name" value="RnfB_subfamily"/>
</dbReference>
<keyword evidence="2" id="KW-0004">4Fe-4S</keyword>
<organism evidence="9 10">
    <name type="scientific">Candidatus Thiopontia autotrophica</name>
    <dbReference type="NCBI Taxonomy" id="2841688"/>
    <lineage>
        <taxon>Bacteria</taxon>
        <taxon>Pseudomonadati</taxon>
        <taxon>Pseudomonadota</taxon>
        <taxon>Gammaproteobacteria</taxon>
        <taxon>Candidatus Thiopontia</taxon>
    </lineage>
</organism>
<dbReference type="InterPro" id="IPR017900">
    <property type="entry name" value="4Fe4S_Fe_S_CS"/>
</dbReference>
<keyword evidence="4" id="KW-0677">Repeat</keyword>
<dbReference type="PANTHER" id="PTHR42859:SF10">
    <property type="entry name" value="DIMETHYLSULFOXIDE REDUCTASE CHAIN B"/>
    <property type="match status" value="1"/>
</dbReference>
<dbReference type="EMBL" id="JACNFK010000024">
    <property type="protein sequence ID" value="MBC8519498.1"/>
    <property type="molecule type" value="Genomic_DNA"/>
</dbReference>
<dbReference type="GO" id="GO:0051539">
    <property type="term" value="F:4 iron, 4 sulfur cluster binding"/>
    <property type="evidence" value="ECO:0007669"/>
    <property type="project" value="UniProtKB-KW"/>
</dbReference>
<gene>
    <name evidence="9" type="primary">napG</name>
    <name evidence="9" type="ORF">H8D24_03705</name>
</gene>
<evidence type="ECO:0000256" key="6">
    <source>
        <dbReference type="ARBA" id="ARBA00023004"/>
    </source>
</evidence>
<evidence type="ECO:0000256" key="7">
    <source>
        <dbReference type="ARBA" id="ARBA00023014"/>
    </source>
</evidence>
<keyword evidence="1" id="KW-0813">Transport</keyword>
<dbReference type="NCBIfam" id="NF007012">
    <property type="entry name" value="PRK09476.1"/>
    <property type="match status" value="1"/>
</dbReference>
<keyword evidence="6" id="KW-0408">Iron</keyword>
<dbReference type="NCBIfam" id="TIGR00397">
    <property type="entry name" value="mauM_napG"/>
    <property type="match status" value="1"/>
</dbReference>
<feature type="domain" description="4Fe-4S ferredoxin-type" evidence="8">
    <location>
        <begin position="86"/>
        <end position="118"/>
    </location>
</feature>
<evidence type="ECO:0000256" key="3">
    <source>
        <dbReference type="ARBA" id="ARBA00022723"/>
    </source>
</evidence>
<keyword evidence="3" id="KW-0479">Metal-binding</keyword>
<evidence type="ECO:0000256" key="1">
    <source>
        <dbReference type="ARBA" id="ARBA00022448"/>
    </source>
</evidence>
<dbReference type="Pfam" id="PF12838">
    <property type="entry name" value="Fer4_7"/>
    <property type="match status" value="2"/>
</dbReference>
<dbReference type="GO" id="GO:0046872">
    <property type="term" value="F:metal ion binding"/>
    <property type="evidence" value="ECO:0007669"/>
    <property type="project" value="UniProtKB-KW"/>
</dbReference>
<dbReference type="AlphaFoldDB" id="A0A8J6TSE4"/>
<dbReference type="InterPro" id="IPR004494">
    <property type="entry name" value="MauM_NapG"/>
</dbReference>
<dbReference type="SUPFAM" id="SSF54862">
    <property type="entry name" value="4Fe-4S ferredoxins"/>
    <property type="match status" value="1"/>
</dbReference>
<evidence type="ECO:0000313" key="10">
    <source>
        <dbReference type="Proteomes" id="UP000654401"/>
    </source>
</evidence>
<reference evidence="9 10" key="1">
    <citation type="submission" date="2020-08" db="EMBL/GenBank/DDBJ databases">
        <title>Bridging the membrane lipid divide: bacteria of the FCB group superphylum have the potential to synthesize archaeal ether lipids.</title>
        <authorList>
            <person name="Villanueva L."/>
            <person name="Von Meijenfeldt F.A.B."/>
            <person name="Westbye A.B."/>
            <person name="Yadav S."/>
            <person name="Hopmans E.C."/>
            <person name="Dutilh B.E."/>
            <person name="Sinninghe Damste J.S."/>
        </authorList>
    </citation>
    <scope>NUCLEOTIDE SEQUENCE [LARGE SCALE GENOMIC DNA]</scope>
    <source>
        <strain evidence="9">NIOZ-UU100</strain>
    </source>
</reference>
<feature type="domain" description="4Fe-4S ferredoxin-type" evidence="8">
    <location>
        <begin position="49"/>
        <end position="78"/>
    </location>
</feature>
<evidence type="ECO:0000256" key="2">
    <source>
        <dbReference type="ARBA" id="ARBA00022485"/>
    </source>
</evidence>
<feature type="domain" description="4Fe-4S ferredoxin-type" evidence="8">
    <location>
        <begin position="174"/>
        <end position="205"/>
    </location>
</feature>
<dbReference type="Proteomes" id="UP000654401">
    <property type="component" value="Unassembled WGS sequence"/>
</dbReference>
<keyword evidence="5" id="KW-0249">Electron transport</keyword>